<gene>
    <name evidence="1" type="ORF">F5876DRAFT_69786</name>
</gene>
<accession>A0ACC1TLF7</accession>
<organism evidence="1 2">
    <name type="scientific">Lentinula aff. lateritia</name>
    <dbReference type="NCBI Taxonomy" id="2804960"/>
    <lineage>
        <taxon>Eukaryota</taxon>
        <taxon>Fungi</taxon>
        <taxon>Dikarya</taxon>
        <taxon>Basidiomycota</taxon>
        <taxon>Agaricomycotina</taxon>
        <taxon>Agaricomycetes</taxon>
        <taxon>Agaricomycetidae</taxon>
        <taxon>Agaricales</taxon>
        <taxon>Marasmiineae</taxon>
        <taxon>Omphalotaceae</taxon>
        <taxon>Lentinula</taxon>
    </lineage>
</organism>
<protein>
    <submittedName>
        <fullName evidence="1">Uncharacterized protein</fullName>
    </submittedName>
</protein>
<evidence type="ECO:0000313" key="1">
    <source>
        <dbReference type="EMBL" id="KAJ3805447.1"/>
    </source>
</evidence>
<keyword evidence="2" id="KW-1185">Reference proteome</keyword>
<evidence type="ECO:0000313" key="2">
    <source>
        <dbReference type="Proteomes" id="UP001163835"/>
    </source>
</evidence>
<comment type="caution">
    <text evidence="1">The sequence shown here is derived from an EMBL/GenBank/DDBJ whole genome shotgun (WGS) entry which is preliminary data.</text>
</comment>
<sequence>MTIDDINWSEDPLGPYYSGDSAEIKDAEGVSLSSLSSTGNPPLDAVFNSSVTDECLLMTDRDDTGAQTPAMMATQSALTPFDPILTIEQLLRSSISSCPRPAPTPAIIHCSDSHGAIHFQESPLPPNPPFLSPSSSQSFASQSRDSFAAAGGLVVLKPSGKAALSPKPLPKLPKHPVGHDGHFTSTQKGKKKASAFMQKDSLCPELLYPKNFELVKQPAKEKAGDRDIWIEHNLFTSTSSLYMVSLPWIT</sequence>
<reference evidence="1" key="1">
    <citation type="submission" date="2022-09" db="EMBL/GenBank/DDBJ databases">
        <title>A Global Phylogenomic Analysis of the Shiitake Genus Lentinula.</title>
        <authorList>
            <consortium name="DOE Joint Genome Institute"/>
            <person name="Sierra-Patev S."/>
            <person name="Min B."/>
            <person name="Naranjo-Ortiz M."/>
            <person name="Looney B."/>
            <person name="Konkel Z."/>
            <person name="Slot J.C."/>
            <person name="Sakamoto Y."/>
            <person name="Steenwyk J.L."/>
            <person name="Rokas A."/>
            <person name="Carro J."/>
            <person name="Camarero S."/>
            <person name="Ferreira P."/>
            <person name="Molpeceres G."/>
            <person name="Ruiz-Duenas F.J."/>
            <person name="Serrano A."/>
            <person name="Henrissat B."/>
            <person name="Drula E."/>
            <person name="Hughes K.W."/>
            <person name="Mata J.L."/>
            <person name="Ishikawa N.K."/>
            <person name="Vargas-Isla R."/>
            <person name="Ushijima S."/>
            <person name="Smith C.A."/>
            <person name="Ahrendt S."/>
            <person name="Andreopoulos W."/>
            <person name="He G."/>
            <person name="Labutti K."/>
            <person name="Lipzen A."/>
            <person name="Ng V."/>
            <person name="Riley R."/>
            <person name="Sandor L."/>
            <person name="Barry K."/>
            <person name="Martinez A.T."/>
            <person name="Xiao Y."/>
            <person name="Gibbons J.G."/>
            <person name="Terashima K."/>
            <person name="Grigoriev I.V."/>
            <person name="Hibbett D.S."/>
        </authorList>
    </citation>
    <scope>NUCLEOTIDE SEQUENCE</scope>
    <source>
        <strain evidence="1">TMI1499</strain>
    </source>
</reference>
<proteinExistence type="predicted"/>
<dbReference type="EMBL" id="MU795596">
    <property type="protein sequence ID" value="KAJ3805447.1"/>
    <property type="molecule type" value="Genomic_DNA"/>
</dbReference>
<dbReference type="Proteomes" id="UP001163835">
    <property type="component" value="Unassembled WGS sequence"/>
</dbReference>
<name>A0ACC1TLF7_9AGAR</name>